<gene>
    <name evidence="2" type="ORF">DSOL_0666</name>
</gene>
<dbReference type="AlphaFoldDB" id="A0A1Q8R1U8"/>
<organism evidence="2 3">
    <name type="scientific">Desulfosporosinus metallidurans</name>
    <dbReference type="NCBI Taxonomy" id="1888891"/>
    <lineage>
        <taxon>Bacteria</taxon>
        <taxon>Bacillati</taxon>
        <taxon>Bacillota</taxon>
        <taxon>Clostridia</taxon>
        <taxon>Eubacteriales</taxon>
        <taxon>Desulfitobacteriaceae</taxon>
        <taxon>Desulfosporosinus</taxon>
    </lineage>
</organism>
<dbReference type="InterPro" id="IPR036388">
    <property type="entry name" value="WH-like_DNA-bd_sf"/>
</dbReference>
<dbReference type="InterPro" id="IPR000835">
    <property type="entry name" value="HTH_MarR-typ"/>
</dbReference>
<comment type="caution">
    <text evidence="2">The sequence shown here is derived from an EMBL/GenBank/DDBJ whole genome shotgun (WGS) entry which is preliminary data.</text>
</comment>
<accession>A0A1Q8R1U8</accession>
<sequence>MDQKSELPQSWNDPTERVVFLFKSIQKIYKDQLYKKSRQFGFTGPQIGLIIGLHKNPFSTLNDMSEWLGLSKSTVSGIVDRLVRQGIVIREVPEDNRRIVQLSLSPEFQKNNIIKNFMNEFITNIFKDIDGEDLEKITIGLELLYNLVKKDEGPSL</sequence>
<dbReference type="Proteomes" id="UP000186102">
    <property type="component" value="Unassembled WGS sequence"/>
</dbReference>
<dbReference type="CDD" id="cd00090">
    <property type="entry name" value="HTH_ARSR"/>
    <property type="match status" value="1"/>
</dbReference>
<evidence type="ECO:0000313" key="2">
    <source>
        <dbReference type="EMBL" id="OLN33420.1"/>
    </source>
</evidence>
<dbReference type="RefSeq" id="WP_075363473.1">
    <property type="nucleotide sequence ID" value="NZ_MLBF01000003.1"/>
</dbReference>
<feature type="domain" description="HTH marR-type" evidence="1">
    <location>
        <begin position="35"/>
        <end position="134"/>
    </location>
</feature>
<dbReference type="InterPro" id="IPR039422">
    <property type="entry name" value="MarR/SlyA-like"/>
</dbReference>
<dbReference type="PANTHER" id="PTHR33164:SF43">
    <property type="entry name" value="HTH-TYPE TRANSCRIPTIONAL REPRESSOR YETL"/>
    <property type="match status" value="1"/>
</dbReference>
<keyword evidence="3" id="KW-1185">Reference proteome</keyword>
<dbReference type="EMBL" id="MLBF01000003">
    <property type="protein sequence ID" value="OLN33420.1"/>
    <property type="molecule type" value="Genomic_DNA"/>
</dbReference>
<dbReference type="Gene3D" id="1.10.10.10">
    <property type="entry name" value="Winged helix-like DNA-binding domain superfamily/Winged helix DNA-binding domain"/>
    <property type="match status" value="1"/>
</dbReference>
<dbReference type="PANTHER" id="PTHR33164">
    <property type="entry name" value="TRANSCRIPTIONAL REGULATOR, MARR FAMILY"/>
    <property type="match status" value="1"/>
</dbReference>
<name>A0A1Q8R1U8_9FIRM</name>
<dbReference type="SUPFAM" id="SSF46785">
    <property type="entry name" value="Winged helix' DNA-binding domain"/>
    <property type="match status" value="1"/>
</dbReference>
<dbReference type="STRING" id="1888891.DSOL_0666"/>
<evidence type="ECO:0000259" key="1">
    <source>
        <dbReference type="SMART" id="SM00347"/>
    </source>
</evidence>
<proteinExistence type="predicted"/>
<dbReference type="InterPro" id="IPR011991">
    <property type="entry name" value="ArsR-like_HTH"/>
</dbReference>
<dbReference type="GO" id="GO:0006950">
    <property type="term" value="P:response to stress"/>
    <property type="evidence" value="ECO:0007669"/>
    <property type="project" value="TreeGrafter"/>
</dbReference>
<evidence type="ECO:0000313" key="3">
    <source>
        <dbReference type="Proteomes" id="UP000186102"/>
    </source>
</evidence>
<dbReference type="SMART" id="SM00347">
    <property type="entry name" value="HTH_MARR"/>
    <property type="match status" value="1"/>
</dbReference>
<reference evidence="2 3" key="1">
    <citation type="submission" date="2016-09" db="EMBL/GenBank/DDBJ databases">
        <title>Complete genome of Desulfosporosinus sp. OL.</title>
        <authorList>
            <person name="Mardanov A."/>
            <person name="Beletsky A."/>
            <person name="Panova A."/>
            <person name="Karnachuk O."/>
            <person name="Ravin N."/>
        </authorList>
    </citation>
    <scope>NUCLEOTIDE SEQUENCE [LARGE SCALE GENOMIC DNA]</scope>
    <source>
        <strain evidence="2 3">OL</strain>
    </source>
</reference>
<dbReference type="OrthoDB" id="49580at2"/>
<dbReference type="InterPro" id="IPR036390">
    <property type="entry name" value="WH_DNA-bd_sf"/>
</dbReference>
<dbReference type="Pfam" id="PF12802">
    <property type="entry name" value="MarR_2"/>
    <property type="match status" value="1"/>
</dbReference>
<dbReference type="GO" id="GO:0003700">
    <property type="term" value="F:DNA-binding transcription factor activity"/>
    <property type="evidence" value="ECO:0007669"/>
    <property type="project" value="InterPro"/>
</dbReference>
<protein>
    <submittedName>
        <fullName evidence="2">Transcriptional regulator, MarR family</fullName>
    </submittedName>
</protein>